<keyword evidence="4" id="KW-0788">Thiol protease</keyword>
<keyword evidence="8" id="KW-1185">Reference proteome</keyword>
<feature type="domain" description="NlpC/P60" evidence="6">
    <location>
        <begin position="177"/>
        <end position="292"/>
    </location>
</feature>
<evidence type="ECO:0000313" key="8">
    <source>
        <dbReference type="Proteomes" id="UP000613840"/>
    </source>
</evidence>
<dbReference type="InterPro" id="IPR038765">
    <property type="entry name" value="Papain-like_cys_pep_sf"/>
</dbReference>
<dbReference type="InterPro" id="IPR036366">
    <property type="entry name" value="PGBDSf"/>
</dbReference>
<evidence type="ECO:0000259" key="6">
    <source>
        <dbReference type="PROSITE" id="PS51935"/>
    </source>
</evidence>
<keyword evidence="2" id="KW-0645">Protease</keyword>
<name>A0A917W724_9ACTN</name>
<sequence>MRASGPKPAARRADLSASKPSNQAKVTPRRAATPVPEPGSAFLKQAGRTTVGLAAGAAIVGGLVAGTAQPASANVAHKAPTLHQGDSGAMVVRLQRELSANGKNVPDTGYFGSQTKARVNALKARHGWRQNGIAGYRVWNVLLHDGHSVSSPSLVHKSSTKHKSKAKHAKKAKVVSSKAELKALKYAKAHLGDSYVYGAAGPHSFDCSGLTMAAYKSAGIKLAHNSTTQYRQVRHVSKSNLRLGDLVFFYGGRSHVAIYAGHGKVIHAGEPGQPIEYIKMKYMPYNGAGRPA</sequence>
<dbReference type="SUPFAM" id="SSF47090">
    <property type="entry name" value="PGBD-like"/>
    <property type="match status" value="1"/>
</dbReference>
<reference evidence="7" key="1">
    <citation type="journal article" date="2014" name="Int. J. Syst. Evol. Microbiol.">
        <title>Complete genome sequence of Corynebacterium casei LMG S-19264T (=DSM 44701T), isolated from a smear-ripened cheese.</title>
        <authorList>
            <consortium name="US DOE Joint Genome Institute (JGI-PGF)"/>
            <person name="Walter F."/>
            <person name="Albersmeier A."/>
            <person name="Kalinowski J."/>
            <person name="Ruckert C."/>
        </authorList>
    </citation>
    <scope>NUCLEOTIDE SEQUENCE</scope>
    <source>
        <strain evidence="7">CGMCC 4.7306</strain>
    </source>
</reference>
<dbReference type="GO" id="GO:0008234">
    <property type="term" value="F:cysteine-type peptidase activity"/>
    <property type="evidence" value="ECO:0007669"/>
    <property type="project" value="UniProtKB-KW"/>
</dbReference>
<dbReference type="SUPFAM" id="SSF54001">
    <property type="entry name" value="Cysteine proteinases"/>
    <property type="match status" value="1"/>
</dbReference>
<proteinExistence type="inferred from homology"/>
<dbReference type="GO" id="GO:0006508">
    <property type="term" value="P:proteolysis"/>
    <property type="evidence" value="ECO:0007669"/>
    <property type="project" value="UniProtKB-KW"/>
</dbReference>
<comment type="similarity">
    <text evidence="1">Belongs to the peptidase C40 family.</text>
</comment>
<evidence type="ECO:0000256" key="3">
    <source>
        <dbReference type="ARBA" id="ARBA00022801"/>
    </source>
</evidence>
<dbReference type="PANTHER" id="PTHR47359:SF3">
    <property type="entry name" value="NLP_P60 DOMAIN-CONTAINING PROTEIN-RELATED"/>
    <property type="match status" value="1"/>
</dbReference>
<protein>
    <recommendedName>
        <fullName evidence="6">NlpC/P60 domain-containing protein</fullName>
    </recommendedName>
</protein>
<dbReference type="RefSeq" id="WP_188897078.1">
    <property type="nucleotide sequence ID" value="NZ_BMMZ01000012.1"/>
</dbReference>
<dbReference type="InterPro" id="IPR002477">
    <property type="entry name" value="Peptidoglycan-bd-like"/>
</dbReference>
<organism evidence="7 8">
    <name type="scientific">Microlunatus endophyticus</name>
    <dbReference type="NCBI Taxonomy" id="1716077"/>
    <lineage>
        <taxon>Bacteria</taxon>
        <taxon>Bacillati</taxon>
        <taxon>Actinomycetota</taxon>
        <taxon>Actinomycetes</taxon>
        <taxon>Propionibacteriales</taxon>
        <taxon>Propionibacteriaceae</taxon>
        <taxon>Microlunatus</taxon>
    </lineage>
</organism>
<dbReference type="InterPro" id="IPR036365">
    <property type="entry name" value="PGBD-like_sf"/>
</dbReference>
<dbReference type="EMBL" id="BMMZ01000012">
    <property type="protein sequence ID" value="GGL77118.1"/>
    <property type="molecule type" value="Genomic_DNA"/>
</dbReference>
<reference evidence="7" key="2">
    <citation type="submission" date="2020-09" db="EMBL/GenBank/DDBJ databases">
        <authorList>
            <person name="Sun Q."/>
            <person name="Zhou Y."/>
        </authorList>
    </citation>
    <scope>NUCLEOTIDE SEQUENCE</scope>
    <source>
        <strain evidence="7">CGMCC 4.7306</strain>
    </source>
</reference>
<keyword evidence="3" id="KW-0378">Hydrolase</keyword>
<dbReference type="InterPro" id="IPR000064">
    <property type="entry name" value="NLP_P60_dom"/>
</dbReference>
<dbReference type="Proteomes" id="UP000613840">
    <property type="component" value="Unassembled WGS sequence"/>
</dbReference>
<feature type="compositionally biased region" description="Basic residues" evidence="5">
    <location>
        <begin position="158"/>
        <end position="169"/>
    </location>
</feature>
<dbReference type="PROSITE" id="PS51935">
    <property type="entry name" value="NLPC_P60"/>
    <property type="match status" value="1"/>
</dbReference>
<dbReference type="AlphaFoldDB" id="A0A917W724"/>
<feature type="region of interest" description="Disordered" evidence="5">
    <location>
        <begin position="1"/>
        <end position="39"/>
    </location>
</feature>
<gene>
    <name evidence="7" type="ORF">GCM10011575_39210</name>
</gene>
<dbReference type="InterPro" id="IPR051794">
    <property type="entry name" value="PG_Endopeptidase_C40"/>
</dbReference>
<comment type="caution">
    <text evidence="7">The sequence shown here is derived from an EMBL/GenBank/DDBJ whole genome shotgun (WGS) entry which is preliminary data.</text>
</comment>
<dbReference type="Gene3D" id="1.10.101.10">
    <property type="entry name" value="PGBD-like superfamily/PGBD"/>
    <property type="match status" value="1"/>
</dbReference>
<accession>A0A917W724</accession>
<dbReference type="PANTHER" id="PTHR47359">
    <property type="entry name" value="PEPTIDOGLYCAN DL-ENDOPEPTIDASE CWLO"/>
    <property type="match status" value="1"/>
</dbReference>
<evidence type="ECO:0000256" key="1">
    <source>
        <dbReference type="ARBA" id="ARBA00007074"/>
    </source>
</evidence>
<evidence type="ECO:0000256" key="2">
    <source>
        <dbReference type="ARBA" id="ARBA00022670"/>
    </source>
</evidence>
<evidence type="ECO:0000313" key="7">
    <source>
        <dbReference type="EMBL" id="GGL77118.1"/>
    </source>
</evidence>
<feature type="region of interest" description="Disordered" evidence="5">
    <location>
        <begin position="150"/>
        <end position="169"/>
    </location>
</feature>
<dbReference type="Gene3D" id="3.90.1720.10">
    <property type="entry name" value="endopeptidase domain like (from Nostoc punctiforme)"/>
    <property type="match status" value="1"/>
</dbReference>
<dbReference type="Pfam" id="PF00877">
    <property type="entry name" value="NLPC_P60"/>
    <property type="match status" value="1"/>
</dbReference>
<evidence type="ECO:0000256" key="4">
    <source>
        <dbReference type="ARBA" id="ARBA00022807"/>
    </source>
</evidence>
<evidence type="ECO:0000256" key="5">
    <source>
        <dbReference type="SAM" id="MobiDB-lite"/>
    </source>
</evidence>
<dbReference type="Pfam" id="PF01471">
    <property type="entry name" value="PG_binding_1"/>
    <property type="match status" value="1"/>
</dbReference>